<evidence type="ECO:0000256" key="1">
    <source>
        <dbReference type="SAM" id="SignalP"/>
    </source>
</evidence>
<sequence length="299" mass="34821">MKRYGRISILILFLLQIAHAQQPNDSLPDIDLAKIAQVNQSDSYITFPTDIGNIEPLMFEANVNPSFIIRERKESNLMAVLTAQIKIRMYNEDSYPVKTPSYIPQVTFYYLTGEKNPTDHYTLFGKFAHHSNGQDGDFYGSDGNINVQNGNFATNFFELGVIKTSFSKTLNATKFFKSSFEVHPRSWMLGELHGKYSGFRWHNAFFAYKLPVKMGHRGSVKADFSLKAETTWLIDNINDWDTFNIKRFNIGLTFYYHPKFLEDIGFFVQFYHGVDDYNIYFDRRLDVIRFGIMTELLRF</sequence>
<proteinExistence type="predicted"/>
<reference evidence="2 3" key="1">
    <citation type="submission" date="2023-09" db="EMBL/GenBank/DDBJ databases">
        <title>Novel taxa isolated from Blanes Bay.</title>
        <authorList>
            <person name="Rey-Velasco X."/>
            <person name="Lucena T."/>
        </authorList>
    </citation>
    <scope>NUCLEOTIDE SEQUENCE [LARGE SCALE GENOMIC DNA]</scope>
    <source>
        <strain evidence="2 3">S334</strain>
    </source>
</reference>
<protein>
    <recommendedName>
        <fullName evidence="4">Phosphatidylcholine 1-acylhydrolase</fullName>
    </recommendedName>
</protein>
<gene>
    <name evidence="2" type="ORF">RQM65_15300</name>
</gene>
<dbReference type="Proteomes" id="UP001250656">
    <property type="component" value="Unassembled WGS sequence"/>
</dbReference>
<dbReference type="Gene3D" id="2.40.230.10">
    <property type="entry name" value="Phospholipase A1"/>
    <property type="match status" value="1"/>
</dbReference>
<feature type="signal peptide" evidence="1">
    <location>
        <begin position="1"/>
        <end position="20"/>
    </location>
</feature>
<keyword evidence="3" id="KW-1185">Reference proteome</keyword>
<keyword evidence="1" id="KW-0732">Signal</keyword>
<evidence type="ECO:0000313" key="3">
    <source>
        <dbReference type="Proteomes" id="UP001250656"/>
    </source>
</evidence>
<dbReference type="RefSeq" id="WP_314016288.1">
    <property type="nucleotide sequence ID" value="NZ_JAVTTP010000001.1"/>
</dbReference>
<comment type="caution">
    <text evidence="2">The sequence shown here is derived from an EMBL/GenBank/DDBJ whole genome shotgun (WGS) entry which is preliminary data.</text>
</comment>
<dbReference type="EMBL" id="JAVTTP010000001">
    <property type="protein sequence ID" value="MDT7830033.1"/>
    <property type="molecule type" value="Genomic_DNA"/>
</dbReference>
<feature type="chain" id="PRO_5045450676" description="Phosphatidylcholine 1-acylhydrolase" evidence="1">
    <location>
        <begin position="21"/>
        <end position="299"/>
    </location>
</feature>
<evidence type="ECO:0008006" key="4">
    <source>
        <dbReference type="Google" id="ProtNLM"/>
    </source>
</evidence>
<dbReference type="InterPro" id="IPR036541">
    <property type="entry name" value="PLipase_A1_sf"/>
</dbReference>
<accession>A0ABU3L9W7</accession>
<name>A0ABU3L9W7_9FLAO</name>
<organism evidence="2 3">
    <name type="scientific">Pricia mediterranea</name>
    <dbReference type="NCBI Taxonomy" id="3076079"/>
    <lineage>
        <taxon>Bacteria</taxon>
        <taxon>Pseudomonadati</taxon>
        <taxon>Bacteroidota</taxon>
        <taxon>Flavobacteriia</taxon>
        <taxon>Flavobacteriales</taxon>
        <taxon>Flavobacteriaceae</taxon>
        <taxon>Pricia</taxon>
    </lineage>
</organism>
<evidence type="ECO:0000313" key="2">
    <source>
        <dbReference type="EMBL" id="MDT7830033.1"/>
    </source>
</evidence>